<feature type="transmembrane region" description="Helical" evidence="1">
    <location>
        <begin position="169"/>
        <end position="188"/>
    </location>
</feature>
<gene>
    <name evidence="2" type="ORF">ABFZ84_04430</name>
</gene>
<evidence type="ECO:0000313" key="3">
    <source>
        <dbReference type="Proteomes" id="UP001560685"/>
    </source>
</evidence>
<organism evidence="2 3">
    <name type="scientific">Hyphococcus lacteus</name>
    <dbReference type="NCBI Taxonomy" id="3143536"/>
    <lineage>
        <taxon>Bacteria</taxon>
        <taxon>Pseudomonadati</taxon>
        <taxon>Pseudomonadota</taxon>
        <taxon>Alphaproteobacteria</taxon>
        <taxon>Parvularculales</taxon>
        <taxon>Parvularculaceae</taxon>
        <taxon>Hyphococcus</taxon>
    </lineage>
</organism>
<name>A0ABV3Z3G9_9PROT</name>
<dbReference type="RefSeq" id="WP_369312719.1">
    <property type="nucleotide sequence ID" value="NZ_JBEHZE010000001.1"/>
</dbReference>
<keyword evidence="1" id="KW-0812">Transmembrane</keyword>
<accession>A0ABV3Z3G9</accession>
<evidence type="ECO:0000256" key="1">
    <source>
        <dbReference type="SAM" id="Phobius"/>
    </source>
</evidence>
<proteinExistence type="predicted"/>
<dbReference type="EMBL" id="JBEHZE010000001">
    <property type="protein sequence ID" value="MEX6632787.1"/>
    <property type="molecule type" value="Genomic_DNA"/>
</dbReference>
<evidence type="ECO:0000313" key="2">
    <source>
        <dbReference type="EMBL" id="MEX6632787.1"/>
    </source>
</evidence>
<comment type="caution">
    <text evidence="2">The sequence shown here is derived from an EMBL/GenBank/DDBJ whole genome shotgun (WGS) entry which is preliminary data.</text>
</comment>
<dbReference type="Proteomes" id="UP001560685">
    <property type="component" value="Unassembled WGS sequence"/>
</dbReference>
<protein>
    <submittedName>
        <fullName evidence="2">VPLPA-CTERM sorting domain-containing protein</fullName>
    </submittedName>
</protein>
<keyword evidence="1" id="KW-0472">Membrane</keyword>
<keyword evidence="1" id="KW-1133">Transmembrane helix</keyword>
<reference evidence="2 3" key="1">
    <citation type="submission" date="2024-05" db="EMBL/GenBank/DDBJ databases">
        <title>Three bacterial strains, DH-69, EH-24, and ECK-19 isolated from coastal sediments.</title>
        <authorList>
            <person name="Ye Y.-Q."/>
            <person name="Du Z.-J."/>
        </authorList>
    </citation>
    <scope>NUCLEOTIDE SEQUENCE [LARGE SCALE GENOMIC DNA]</scope>
    <source>
        <strain evidence="2 3">ECK-19</strain>
    </source>
</reference>
<sequence>MTYQILLDGEGFSNGKAISISGSGSFIWDADEEVNFNDHCSLNCGSLPTLSLVQSIDFSITDLGVGLNSLGKDALGLFSENYGYLYFNGSSLFGFCLSAFNPVFDRGCEQSVGSDADGQYSNTRTIFEGDAKTGAPFQFNLAGNDWGFSGTEASAFNGTASGSVEITAVPIPAALPLFLSALFGIGVFRRFNAKILRR</sequence>
<keyword evidence="3" id="KW-1185">Reference proteome</keyword>